<feature type="compositionally biased region" description="Basic and acidic residues" evidence="5">
    <location>
        <begin position="552"/>
        <end position="565"/>
    </location>
</feature>
<evidence type="ECO:0000256" key="3">
    <source>
        <dbReference type="ARBA" id="ARBA00022989"/>
    </source>
</evidence>
<dbReference type="AlphaFoldDB" id="H0EVI8"/>
<evidence type="ECO:0000313" key="9">
    <source>
        <dbReference type="EMBL" id="EHK97449.1"/>
    </source>
</evidence>
<reference evidence="9 10" key="1">
    <citation type="journal article" date="2012" name="Eukaryot. Cell">
        <title>Genome sequence of the fungus Glarea lozoyensis: the first genome sequence of a species from the Helotiaceae family.</title>
        <authorList>
            <person name="Youssar L."/>
            <person name="Gruening B.A."/>
            <person name="Erxleben A."/>
            <person name="Guenther S."/>
            <person name="Huettel W."/>
        </authorList>
    </citation>
    <scope>NUCLEOTIDE SEQUENCE [LARGE SCALE GENOMIC DNA]</scope>
    <source>
        <strain evidence="10">ATCC 74030 / MF5533</strain>
    </source>
</reference>
<accession>H0EVI8</accession>
<dbReference type="InParanoid" id="H0EVI8"/>
<sequence>MASVDFVIDYRFATTSKQAAESQFTALIHALNSVGLTTEVRNGDNCAVLIFIKVASPRHLRAEVYRSRVQDWLYGVRTIAPEKDMQKAFTAEPIIEAERLRLVYLLITKPKNEGETDLAVQWGVKGVSKIQHKRPDFKHESVVRDPITDEEVKVYSPVKRLSRQMLQVPFALAAALILGTLIATCFSIEVFISEVYGGPFKSYLVFLPTVILTVAMPTLSAMLTGFAAKLTDLENYETVAAFVYVPFAQVIVPYLDVFQLAVKPFAENEKQMTAPKAGFQINPDRLKKQVIYFTVTAQIVGFALELVVPYIMRTVFKKVKEVKADRASKKGGATATSTADDHPEESAFLVRVRNEAELSIYDVTTDFREMIVQFGYLSLFSVVWPLTAVSFIINNWIELRGDALKIALETQRPVPWRADSIGPWLDALGFLSWLGSLTSAALVYLFNGNDFGPGGNPSNIKIWGLLLTIFFSEHLYLGIQLGIRTALGKIDSPGLQKERSERFAVRKQYLAESMGQEAAEEAAEGGIAGGEKINRKSLEDEARDSTLQGHGTPEERFWGRQRGVDETLTVGRRYIQQAAPKASPRAGGEKKEL</sequence>
<comment type="subcellular location">
    <subcellularLocation>
        <location evidence="1">Membrane</location>
        <topology evidence="1">Multi-pass membrane protein</topology>
    </subcellularLocation>
</comment>
<feature type="domain" description="Anoctamin alpha-beta plait" evidence="8">
    <location>
        <begin position="4"/>
        <end position="119"/>
    </location>
</feature>
<dbReference type="EMBL" id="AGUE01000194">
    <property type="protein sequence ID" value="EHK97449.1"/>
    <property type="molecule type" value="Genomic_DNA"/>
</dbReference>
<feature type="transmembrane region" description="Helical" evidence="6">
    <location>
        <begin position="290"/>
        <end position="312"/>
    </location>
</feature>
<comment type="caution">
    <text evidence="9">The sequence shown here is derived from an EMBL/GenBank/DDBJ whole genome shotgun (WGS) entry which is preliminary data.</text>
</comment>
<dbReference type="InterPro" id="IPR049456">
    <property type="entry name" value="Anoctamin_N_fung"/>
</dbReference>
<feature type="transmembrane region" description="Helical" evidence="6">
    <location>
        <begin position="239"/>
        <end position="262"/>
    </location>
</feature>
<feature type="domain" description="Anoctamin transmembrane" evidence="7">
    <location>
        <begin position="240"/>
        <end position="501"/>
    </location>
</feature>
<evidence type="ECO:0000256" key="4">
    <source>
        <dbReference type="ARBA" id="ARBA00023136"/>
    </source>
</evidence>
<proteinExistence type="predicted"/>
<evidence type="ECO:0000256" key="2">
    <source>
        <dbReference type="ARBA" id="ARBA00022692"/>
    </source>
</evidence>
<dbReference type="HOGENOM" id="CLU_010867_0_0_1"/>
<evidence type="ECO:0000259" key="8">
    <source>
        <dbReference type="Pfam" id="PF20877"/>
    </source>
</evidence>
<dbReference type="PANTHER" id="PTHR12308">
    <property type="entry name" value="ANOCTAMIN"/>
    <property type="match status" value="1"/>
</dbReference>
<dbReference type="PANTHER" id="PTHR12308:SF73">
    <property type="entry name" value="ANOCTAMIN"/>
    <property type="match status" value="1"/>
</dbReference>
<evidence type="ECO:0000259" key="7">
    <source>
        <dbReference type="Pfam" id="PF04547"/>
    </source>
</evidence>
<dbReference type="GO" id="GO:0005254">
    <property type="term" value="F:chloride channel activity"/>
    <property type="evidence" value="ECO:0007669"/>
    <property type="project" value="TreeGrafter"/>
</dbReference>
<dbReference type="GO" id="GO:0016020">
    <property type="term" value="C:membrane"/>
    <property type="evidence" value="ECO:0007669"/>
    <property type="project" value="UniProtKB-SubCell"/>
</dbReference>
<feature type="region of interest" description="Disordered" evidence="5">
    <location>
        <begin position="520"/>
        <end position="593"/>
    </location>
</feature>
<protein>
    <recommendedName>
        <fullName evidence="11">DUF590-domain-containing protein</fullName>
    </recommendedName>
</protein>
<dbReference type="GO" id="GO:0032541">
    <property type="term" value="C:cortical endoplasmic reticulum"/>
    <property type="evidence" value="ECO:0007669"/>
    <property type="project" value="TreeGrafter"/>
</dbReference>
<keyword evidence="10" id="KW-1185">Reference proteome</keyword>
<feature type="transmembrane region" description="Helical" evidence="6">
    <location>
        <begin position="460"/>
        <end position="479"/>
    </location>
</feature>
<dbReference type="OrthoDB" id="296386at2759"/>
<organism evidence="9 10">
    <name type="scientific">Glarea lozoyensis (strain ATCC 74030 / MF5533)</name>
    <dbReference type="NCBI Taxonomy" id="1104152"/>
    <lineage>
        <taxon>Eukaryota</taxon>
        <taxon>Fungi</taxon>
        <taxon>Dikarya</taxon>
        <taxon>Ascomycota</taxon>
        <taxon>Pezizomycotina</taxon>
        <taxon>Leotiomycetes</taxon>
        <taxon>Helotiales</taxon>
        <taxon>Helotiaceae</taxon>
        <taxon>Glarea</taxon>
    </lineage>
</organism>
<keyword evidence="2 6" id="KW-0812">Transmembrane</keyword>
<dbReference type="InterPro" id="IPR049452">
    <property type="entry name" value="Anoctamin_TM"/>
</dbReference>
<evidence type="ECO:0008006" key="11">
    <source>
        <dbReference type="Google" id="ProtNLM"/>
    </source>
</evidence>
<dbReference type="Proteomes" id="UP000005446">
    <property type="component" value="Unassembled WGS sequence"/>
</dbReference>
<feature type="transmembrane region" description="Helical" evidence="6">
    <location>
        <begin position="170"/>
        <end position="192"/>
    </location>
</feature>
<evidence type="ECO:0000256" key="5">
    <source>
        <dbReference type="SAM" id="MobiDB-lite"/>
    </source>
</evidence>
<keyword evidence="3 6" id="KW-1133">Transmembrane helix</keyword>
<gene>
    <name evidence="9" type="ORF">M7I_6786</name>
</gene>
<feature type="transmembrane region" description="Helical" evidence="6">
    <location>
        <begin position="427"/>
        <end position="448"/>
    </location>
</feature>
<evidence type="ECO:0000256" key="1">
    <source>
        <dbReference type="ARBA" id="ARBA00004141"/>
    </source>
</evidence>
<evidence type="ECO:0000256" key="6">
    <source>
        <dbReference type="SAM" id="Phobius"/>
    </source>
</evidence>
<dbReference type="Pfam" id="PF20877">
    <property type="entry name" value="Anoctamin_N"/>
    <property type="match status" value="1"/>
</dbReference>
<dbReference type="InterPro" id="IPR007632">
    <property type="entry name" value="Anoctamin"/>
</dbReference>
<keyword evidence="4 6" id="KW-0472">Membrane</keyword>
<name>H0EVI8_GLAL7</name>
<feature type="transmembrane region" description="Helical" evidence="6">
    <location>
        <begin position="374"/>
        <end position="397"/>
    </location>
</feature>
<feature type="transmembrane region" description="Helical" evidence="6">
    <location>
        <begin position="204"/>
        <end position="227"/>
    </location>
</feature>
<evidence type="ECO:0000313" key="10">
    <source>
        <dbReference type="Proteomes" id="UP000005446"/>
    </source>
</evidence>
<dbReference type="Pfam" id="PF04547">
    <property type="entry name" value="Anoctamin"/>
    <property type="match status" value="1"/>
</dbReference>
<feature type="compositionally biased region" description="Basic and acidic residues" evidence="5">
    <location>
        <begin position="532"/>
        <end position="544"/>
    </location>
</feature>